<accession>A0A5N5UIT6</accession>
<dbReference type="EMBL" id="QMDY01000002">
    <property type="protein sequence ID" value="KAB7519563.1"/>
    <property type="molecule type" value="Genomic_DNA"/>
</dbReference>
<evidence type="ECO:0000313" key="4">
    <source>
        <dbReference type="EMBL" id="KAB7519563.1"/>
    </source>
</evidence>
<evidence type="ECO:0000256" key="1">
    <source>
        <dbReference type="SAM" id="MobiDB-lite"/>
    </source>
</evidence>
<reference evidence="5 6" key="1">
    <citation type="submission" date="2019-10" db="EMBL/GenBank/DDBJ databases">
        <title>Unraveling microbial dark matter from salterns through culturing: the case of the genus Halosegnis.</title>
        <authorList>
            <person name="Duran-Viseras A."/>
            <person name="Andrei A.-S."/>
            <person name="Vera-Gargallo B."/>
            <person name="Ghai R."/>
            <person name="Sanchez-Porro C."/>
            <person name="Ventosa A."/>
        </authorList>
    </citation>
    <scope>NUCLEOTIDE SEQUENCE [LARGE SCALE GENOMIC DNA]</scope>
    <source>
        <strain evidence="3 6">F17-44</strain>
        <strain evidence="2 7">F18-79</strain>
        <strain evidence="4 5">F19-13</strain>
    </source>
</reference>
<comment type="caution">
    <text evidence="2">The sequence shown here is derived from an EMBL/GenBank/DDBJ whole genome shotgun (WGS) entry which is preliminary data.</text>
</comment>
<evidence type="ECO:0000313" key="7">
    <source>
        <dbReference type="Proteomes" id="UP000326865"/>
    </source>
</evidence>
<evidence type="ECO:0000313" key="5">
    <source>
        <dbReference type="Proteomes" id="UP000326207"/>
    </source>
</evidence>
<evidence type="ECO:0000313" key="2">
    <source>
        <dbReference type="EMBL" id="KAB7515031.1"/>
    </source>
</evidence>
<organism evidence="2 7">
    <name type="scientific">Halosegnis rubeus</name>
    <dbReference type="NCBI Taxonomy" id="2212850"/>
    <lineage>
        <taxon>Archaea</taxon>
        <taxon>Methanobacteriati</taxon>
        <taxon>Methanobacteriota</taxon>
        <taxon>Stenosarchaea group</taxon>
        <taxon>Halobacteria</taxon>
        <taxon>Halobacteriales</taxon>
        <taxon>Natronomonadaceae</taxon>
        <taxon>Halosegnis</taxon>
    </lineage>
</organism>
<dbReference type="Proteomes" id="UP000326302">
    <property type="component" value="Unassembled WGS sequence"/>
</dbReference>
<protein>
    <submittedName>
        <fullName evidence="2">Uncharacterized protein</fullName>
    </submittedName>
</protein>
<dbReference type="EMBL" id="QJOW01000001">
    <property type="protein sequence ID" value="KAB7518634.1"/>
    <property type="molecule type" value="Genomic_DNA"/>
</dbReference>
<dbReference type="EMBL" id="QKKZ01000002">
    <property type="protein sequence ID" value="KAB7515031.1"/>
    <property type="molecule type" value="Genomic_DNA"/>
</dbReference>
<proteinExistence type="predicted"/>
<evidence type="ECO:0000313" key="6">
    <source>
        <dbReference type="Proteomes" id="UP000326302"/>
    </source>
</evidence>
<accession>A0A5N5UB09</accession>
<feature type="compositionally biased region" description="Polar residues" evidence="1">
    <location>
        <begin position="95"/>
        <end position="115"/>
    </location>
</feature>
<name>A0A5N5UB09_9EURY</name>
<sequence length="115" mass="13143">MQKAVLLRCPICDSVRTLEGERNRYAKNDLYKTAKNHLASHNLDETKSAIRKCEIVSDAVEIVIYSEDHDPLPNKEWKQRNATWLPENVLDRVDTSNPSPESSADTTPIQLHNED</sequence>
<gene>
    <name evidence="2" type="ORF">DM867_07575</name>
    <name evidence="3" type="ORF">DMP03_02565</name>
    <name evidence="4" type="ORF">DP108_03340</name>
</gene>
<dbReference type="AlphaFoldDB" id="A0A5N5UB09"/>
<feature type="region of interest" description="Disordered" evidence="1">
    <location>
        <begin position="88"/>
        <end position="115"/>
    </location>
</feature>
<accession>A0A5N5UL61</accession>
<dbReference type="Proteomes" id="UP000326207">
    <property type="component" value="Unassembled WGS sequence"/>
</dbReference>
<dbReference type="Proteomes" id="UP000326865">
    <property type="component" value="Unassembled WGS sequence"/>
</dbReference>
<keyword evidence="7" id="KW-1185">Reference proteome</keyword>
<evidence type="ECO:0000313" key="3">
    <source>
        <dbReference type="EMBL" id="KAB7518634.1"/>
    </source>
</evidence>